<evidence type="ECO:0000256" key="12">
    <source>
        <dbReference type="ARBA" id="ARBA00022842"/>
    </source>
</evidence>
<evidence type="ECO:0000256" key="11">
    <source>
        <dbReference type="ARBA" id="ARBA00022741"/>
    </source>
</evidence>
<keyword evidence="10 15" id="KW-0660">Purine salvage</keyword>
<dbReference type="InterPro" id="IPR000836">
    <property type="entry name" value="PRTase_dom"/>
</dbReference>
<gene>
    <name evidence="17" type="ORF">RxyAA322_14680</name>
</gene>
<evidence type="ECO:0000256" key="5">
    <source>
        <dbReference type="ARBA" id="ARBA00008391"/>
    </source>
</evidence>
<sequence length="189" mass="21150">MSEMSSMMPDVQEVLIPSEEIQQKVRELGDQITRDYREHRRLLLVGVLRGAVIVMGDLMRQIDLPCEIDFMEVSSYGAGTTSSGVVRILKDLEEDISGRHVLIVEDIIDTGLTLSYLRRSLLARKPASLEICALLSKPARRRVELDVKYLGFEIPDEFVVGYGLDYAGCYRNLPDICILKPEVFGGAAS</sequence>
<dbReference type="SUPFAM" id="SSF53271">
    <property type="entry name" value="PRTase-like"/>
    <property type="match status" value="1"/>
</dbReference>
<dbReference type="InterPro" id="IPR029057">
    <property type="entry name" value="PRTase-like"/>
</dbReference>
<dbReference type="Gene3D" id="3.40.50.2020">
    <property type="match status" value="1"/>
</dbReference>
<dbReference type="GO" id="GO:0046100">
    <property type="term" value="P:hypoxanthine metabolic process"/>
    <property type="evidence" value="ECO:0007669"/>
    <property type="project" value="TreeGrafter"/>
</dbReference>
<feature type="domain" description="Phosphoribosyltransferase" evidence="16">
    <location>
        <begin position="19"/>
        <end position="166"/>
    </location>
</feature>
<evidence type="ECO:0000256" key="6">
    <source>
        <dbReference type="ARBA" id="ARBA00022490"/>
    </source>
</evidence>
<evidence type="ECO:0000259" key="16">
    <source>
        <dbReference type="Pfam" id="PF00156"/>
    </source>
</evidence>
<dbReference type="CDD" id="cd06223">
    <property type="entry name" value="PRTases_typeI"/>
    <property type="match status" value="1"/>
</dbReference>
<protein>
    <recommendedName>
        <fullName evidence="15">Hypoxanthine phosphoribosyltransferase</fullName>
        <ecNumber evidence="15">2.4.2.8</ecNumber>
    </recommendedName>
</protein>
<evidence type="ECO:0000256" key="1">
    <source>
        <dbReference type="ARBA" id="ARBA00001946"/>
    </source>
</evidence>
<evidence type="ECO:0000256" key="8">
    <source>
        <dbReference type="ARBA" id="ARBA00022679"/>
    </source>
</evidence>
<evidence type="ECO:0000256" key="2">
    <source>
        <dbReference type="ARBA" id="ARBA00004496"/>
    </source>
</evidence>
<comment type="catalytic activity">
    <reaction evidence="14">
        <text>IMP + diphosphate = hypoxanthine + 5-phospho-alpha-D-ribose 1-diphosphate</text>
        <dbReference type="Rhea" id="RHEA:17973"/>
        <dbReference type="ChEBI" id="CHEBI:17368"/>
        <dbReference type="ChEBI" id="CHEBI:33019"/>
        <dbReference type="ChEBI" id="CHEBI:58017"/>
        <dbReference type="ChEBI" id="CHEBI:58053"/>
        <dbReference type="EC" id="2.4.2.8"/>
    </reaction>
    <physiologicalReaction direction="right-to-left" evidence="14">
        <dbReference type="Rhea" id="RHEA:17975"/>
    </physiologicalReaction>
</comment>
<keyword evidence="8 15" id="KW-0808">Transferase</keyword>
<evidence type="ECO:0000256" key="9">
    <source>
        <dbReference type="ARBA" id="ARBA00022723"/>
    </source>
</evidence>
<evidence type="ECO:0000256" key="14">
    <source>
        <dbReference type="ARBA" id="ARBA00049402"/>
    </source>
</evidence>
<evidence type="ECO:0000313" key="17">
    <source>
        <dbReference type="EMBL" id="BBL79614.1"/>
    </source>
</evidence>
<keyword evidence="7 15" id="KW-0328">Glycosyltransferase</keyword>
<accession>A0A510HI49</accession>
<keyword evidence="12 15" id="KW-0460">Magnesium</keyword>
<name>A0A510HI49_9ACTN</name>
<dbReference type="GO" id="GO:0005829">
    <property type="term" value="C:cytosol"/>
    <property type="evidence" value="ECO:0007669"/>
    <property type="project" value="TreeGrafter"/>
</dbReference>
<dbReference type="PANTHER" id="PTHR43340:SF1">
    <property type="entry name" value="HYPOXANTHINE PHOSPHORIBOSYLTRANSFERASE"/>
    <property type="match status" value="1"/>
</dbReference>
<dbReference type="GO" id="GO:0000166">
    <property type="term" value="F:nucleotide binding"/>
    <property type="evidence" value="ECO:0007669"/>
    <property type="project" value="UniProtKB-KW"/>
</dbReference>
<dbReference type="GO" id="GO:0006178">
    <property type="term" value="P:guanine salvage"/>
    <property type="evidence" value="ECO:0007669"/>
    <property type="project" value="TreeGrafter"/>
</dbReference>
<dbReference type="GO" id="GO:0032264">
    <property type="term" value="P:IMP salvage"/>
    <property type="evidence" value="ECO:0007669"/>
    <property type="project" value="UniProtKB-UniPathway"/>
</dbReference>
<dbReference type="GO" id="GO:0052657">
    <property type="term" value="F:guanine phosphoribosyltransferase activity"/>
    <property type="evidence" value="ECO:0007669"/>
    <property type="project" value="UniProtKB-ARBA"/>
</dbReference>
<proteinExistence type="inferred from homology"/>
<evidence type="ECO:0000256" key="7">
    <source>
        <dbReference type="ARBA" id="ARBA00022676"/>
    </source>
</evidence>
<reference evidence="17" key="1">
    <citation type="journal article" date="2019" name="Microbiol. Resour. Announc.">
        <title>Complete Genome Sequence of Rubrobacter xylanophilus Strain AA3-22, Isolated from Arima Onsen in Japan.</title>
        <authorList>
            <person name="Tomariguchi N."/>
            <person name="Miyazaki K."/>
        </authorList>
    </citation>
    <scope>NUCLEOTIDE SEQUENCE [LARGE SCALE GENOMIC DNA]</scope>
    <source>
        <strain evidence="17">AA3-22</strain>
    </source>
</reference>
<dbReference type="Pfam" id="PF00156">
    <property type="entry name" value="Pribosyltran"/>
    <property type="match status" value="1"/>
</dbReference>
<keyword evidence="6 15" id="KW-0963">Cytoplasm</keyword>
<dbReference type="UniPathway" id="UPA00591">
    <property type="reaction ID" value="UER00648"/>
</dbReference>
<comment type="pathway">
    <text evidence="3 15">Purine metabolism; IMP biosynthesis via salvage pathway; IMP from hypoxanthine: step 1/1.</text>
</comment>
<dbReference type="AlphaFoldDB" id="A0A510HI49"/>
<dbReference type="InterPro" id="IPR005904">
    <property type="entry name" value="Hxn_phspho_trans"/>
</dbReference>
<dbReference type="GO" id="GO:0000287">
    <property type="term" value="F:magnesium ion binding"/>
    <property type="evidence" value="ECO:0007669"/>
    <property type="project" value="TreeGrafter"/>
</dbReference>
<keyword evidence="9 15" id="KW-0479">Metal-binding</keyword>
<evidence type="ECO:0000313" key="18">
    <source>
        <dbReference type="Proteomes" id="UP000318065"/>
    </source>
</evidence>
<evidence type="ECO:0000256" key="4">
    <source>
        <dbReference type="ARBA" id="ARBA00004676"/>
    </source>
</evidence>
<dbReference type="EC" id="2.4.2.8" evidence="15"/>
<evidence type="ECO:0000256" key="13">
    <source>
        <dbReference type="ARBA" id="ARBA00048811"/>
    </source>
</evidence>
<keyword evidence="11 15" id="KW-0547">Nucleotide-binding</keyword>
<comment type="similarity">
    <text evidence="5 15">Belongs to the purine/pyrimidine phosphoribosyltransferase family.</text>
</comment>
<dbReference type="InterPro" id="IPR050408">
    <property type="entry name" value="HGPRT"/>
</dbReference>
<comment type="catalytic activity">
    <reaction evidence="13">
        <text>GMP + diphosphate = guanine + 5-phospho-alpha-D-ribose 1-diphosphate</text>
        <dbReference type="Rhea" id="RHEA:25424"/>
        <dbReference type="ChEBI" id="CHEBI:16235"/>
        <dbReference type="ChEBI" id="CHEBI:33019"/>
        <dbReference type="ChEBI" id="CHEBI:58017"/>
        <dbReference type="ChEBI" id="CHEBI:58115"/>
        <dbReference type="EC" id="2.4.2.8"/>
    </reaction>
    <physiologicalReaction direction="right-to-left" evidence="13">
        <dbReference type="Rhea" id="RHEA:25426"/>
    </physiologicalReaction>
</comment>
<organism evidence="17 18">
    <name type="scientific">Rubrobacter xylanophilus</name>
    <dbReference type="NCBI Taxonomy" id="49319"/>
    <lineage>
        <taxon>Bacteria</taxon>
        <taxon>Bacillati</taxon>
        <taxon>Actinomycetota</taxon>
        <taxon>Rubrobacteria</taxon>
        <taxon>Rubrobacterales</taxon>
        <taxon>Rubrobacteraceae</taxon>
        <taxon>Rubrobacter</taxon>
    </lineage>
</organism>
<keyword evidence="18" id="KW-1185">Reference proteome</keyword>
<dbReference type="Proteomes" id="UP000318065">
    <property type="component" value="Chromosome"/>
</dbReference>
<dbReference type="GO" id="GO:0032263">
    <property type="term" value="P:GMP salvage"/>
    <property type="evidence" value="ECO:0007669"/>
    <property type="project" value="TreeGrafter"/>
</dbReference>
<evidence type="ECO:0000256" key="15">
    <source>
        <dbReference type="RuleBase" id="RU364099"/>
    </source>
</evidence>
<dbReference type="FunFam" id="3.40.50.2020:FF:000006">
    <property type="entry name" value="Hypoxanthine phosphoribosyltransferase"/>
    <property type="match status" value="1"/>
</dbReference>
<comment type="pathway">
    <text evidence="4">Purine metabolism; GMP biosynthesis via salvage pathway; GMP from guanine: step 1/1.</text>
</comment>
<dbReference type="EMBL" id="AP019791">
    <property type="protein sequence ID" value="BBL79614.1"/>
    <property type="molecule type" value="Genomic_DNA"/>
</dbReference>
<comment type="subcellular location">
    <subcellularLocation>
        <location evidence="2 15">Cytoplasm</location>
    </subcellularLocation>
</comment>
<dbReference type="PANTHER" id="PTHR43340">
    <property type="entry name" value="HYPOXANTHINE-GUANINE PHOSPHORIBOSYLTRANSFERASE"/>
    <property type="match status" value="1"/>
</dbReference>
<dbReference type="NCBIfam" id="TIGR01203">
    <property type="entry name" value="HGPRTase"/>
    <property type="match status" value="1"/>
</dbReference>
<evidence type="ECO:0000256" key="3">
    <source>
        <dbReference type="ARBA" id="ARBA00004669"/>
    </source>
</evidence>
<comment type="cofactor">
    <cofactor evidence="1 15">
        <name>Mg(2+)</name>
        <dbReference type="ChEBI" id="CHEBI:18420"/>
    </cofactor>
</comment>
<dbReference type="GO" id="GO:0004422">
    <property type="term" value="F:hypoxanthine phosphoribosyltransferase activity"/>
    <property type="evidence" value="ECO:0007669"/>
    <property type="project" value="InterPro"/>
</dbReference>
<dbReference type="GO" id="GO:0006166">
    <property type="term" value="P:purine ribonucleoside salvage"/>
    <property type="evidence" value="ECO:0007669"/>
    <property type="project" value="UniProtKB-KW"/>
</dbReference>
<evidence type="ECO:0000256" key="10">
    <source>
        <dbReference type="ARBA" id="ARBA00022726"/>
    </source>
</evidence>